<accession>Q5FJ93</accession>
<dbReference type="Proteomes" id="UP000006381">
    <property type="component" value="Chromosome"/>
</dbReference>
<sequence>MLPTKFDIEVNKDNEIVLKKQKKPESLKELFDGFDYKKILV</sequence>
<gene>
    <name evidence="1" type="ordered locus">LBA1406</name>
</gene>
<proteinExistence type="predicted"/>
<dbReference type="eggNOG" id="ENOG5032B86">
    <property type="taxonomic scope" value="Bacteria"/>
</dbReference>
<keyword evidence="2" id="KW-1185">Reference proteome</keyword>
<dbReference type="EMBL" id="CP000033">
    <property type="protein sequence ID" value="AAV43231.1"/>
    <property type="molecule type" value="Genomic_DNA"/>
</dbReference>
<dbReference type="AlphaFoldDB" id="Q5FJ93"/>
<dbReference type="KEGG" id="lac:LBA1406"/>
<protein>
    <submittedName>
        <fullName evidence="1">Uncharacterized protein</fullName>
    </submittedName>
</protein>
<dbReference type="BioCyc" id="LACI272621:G1G49-1380-MONOMER"/>
<dbReference type="OrthoDB" id="9795766at2"/>
<dbReference type="STRING" id="272621.LBA1406"/>
<reference evidence="1 2" key="1">
    <citation type="journal article" date="2005" name="Proc. Natl. Acad. Sci. U.S.A.">
        <title>Complete genome sequence of the probiotic lactic acid bacterium Lactobacillus acidophilus NCFM.</title>
        <authorList>
            <person name="Altermann E."/>
            <person name="Russell W.M."/>
            <person name="Azcarate-Peril M.A."/>
            <person name="Barrangou R."/>
            <person name="Buck B.L."/>
            <person name="McAuliffe O."/>
            <person name="Souther N."/>
            <person name="Dobson A."/>
            <person name="Duong T."/>
            <person name="Callanan M."/>
            <person name="Lick S."/>
            <person name="Hamrick A."/>
            <person name="Cano R."/>
            <person name="Klaenhammer T.R."/>
        </authorList>
    </citation>
    <scope>NUCLEOTIDE SEQUENCE [LARGE SCALE GENOMIC DNA]</scope>
    <source>
        <strain evidence="2">ATCC 700396 / NCK56 / N2 / NCFM</strain>
    </source>
</reference>
<dbReference type="HOGENOM" id="CLU_3271669_0_0_9"/>
<name>Q5FJ93_LACAC</name>
<evidence type="ECO:0000313" key="1">
    <source>
        <dbReference type="EMBL" id="AAV43231.1"/>
    </source>
</evidence>
<evidence type="ECO:0000313" key="2">
    <source>
        <dbReference type="Proteomes" id="UP000006381"/>
    </source>
</evidence>
<organism evidence="2">
    <name type="scientific">Lactobacillus acidophilus (strain ATCC 700396 / NCK56 / N2 / NCFM)</name>
    <dbReference type="NCBI Taxonomy" id="272621"/>
    <lineage>
        <taxon>Bacteria</taxon>
        <taxon>Bacillati</taxon>
        <taxon>Bacillota</taxon>
        <taxon>Bacilli</taxon>
        <taxon>Lactobacillales</taxon>
        <taxon>Lactobacillaceae</taxon>
        <taxon>Lactobacillus</taxon>
    </lineage>
</organism>
<dbReference type="PATRIC" id="fig|272621.13.peg.1331"/>